<dbReference type="EMBL" id="MAAO01000015">
    <property type="protein sequence ID" value="OUR93673.1"/>
    <property type="molecule type" value="Genomic_DNA"/>
</dbReference>
<dbReference type="AlphaFoldDB" id="A0A1Y5F360"/>
<reference evidence="3" key="1">
    <citation type="journal article" date="2017" name="Proc. Natl. Acad. Sci. U.S.A.">
        <title>Simulation of Deepwater Horizon oil plume reveals substrate specialization within a complex community of hydrocarbon-degraders.</title>
        <authorList>
            <person name="Hu P."/>
            <person name="Dubinsky E.A."/>
            <person name="Probst A.J."/>
            <person name="Wang J."/>
            <person name="Sieber C.M.K."/>
            <person name="Tom L.M."/>
            <person name="Gardinali P."/>
            <person name="Banfield J.F."/>
            <person name="Atlas R.M."/>
            <person name="Andersen G.L."/>
        </authorList>
    </citation>
    <scope>NUCLEOTIDE SEQUENCE [LARGE SCALE GENOMIC DNA]</scope>
</reference>
<keyword evidence="1" id="KW-0732">Signal</keyword>
<sequence>MKKLFSILLLATLLSTPIQAEGLSDTIRPYVEKYLGAEFAVKLFGEKEESIKLPEIPKVNKDAKSIRPELKEKTKNKISKEQMEKSNLNFVFEIYESTRKIKPNDNDVAKWMNVMEQGGSREGVYRALVLDGTYAGMENYDSPMTDSGIAFTKYYVNNFLNKNLKKDSIEKTNFFTLKRVLTEQTLEVLDELAFKDINLFYDWYAVFSAEIAKKYPNYFKNKIRKSTSRERHRKWGSFVPTQHVKSEVIIKLHNLFNANNQ</sequence>
<feature type="chain" id="PRO_5013300273" description="DUF4214 domain-containing protein" evidence="1">
    <location>
        <begin position="21"/>
        <end position="261"/>
    </location>
</feature>
<dbReference type="Proteomes" id="UP000196531">
    <property type="component" value="Unassembled WGS sequence"/>
</dbReference>
<evidence type="ECO:0000313" key="2">
    <source>
        <dbReference type="EMBL" id="OUR93673.1"/>
    </source>
</evidence>
<evidence type="ECO:0008006" key="4">
    <source>
        <dbReference type="Google" id="ProtNLM"/>
    </source>
</evidence>
<protein>
    <recommendedName>
        <fullName evidence="4">DUF4214 domain-containing protein</fullName>
    </recommendedName>
</protein>
<evidence type="ECO:0000256" key="1">
    <source>
        <dbReference type="SAM" id="SignalP"/>
    </source>
</evidence>
<accession>A0A1Y5F360</accession>
<feature type="signal peptide" evidence="1">
    <location>
        <begin position="1"/>
        <end position="20"/>
    </location>
</feature>
<evidence type="ECO:0000313" key="3">
    <source>
        <dbReference type="Proteomes" id="UP000196531"/>
    </source>
</evidence>
<comment type="caution">
    <text evidence="2">The sequence shown here is derived from an EMBL/GenBank/DDBJ whole genome shotgun (WGS) entry which is preliminary data.</text>
</comment>
<gene>
    <name evidence="2" type="ORF">A9Q84_19610</name>
</gene>
<proteinExistence type="predicted"/>
<name>A0A1Y5F360_9BACT</name>
<organism evidence="2 3">
    <name type="scientific">Halobacteriovorax marinus</name>
    <dbReference type="NCBI Taxonomy" id="97084"/>
    <lineage>
        <taxon>Bacteria</taxon>
        <taxon>Pseudomonadati</taxon>
        <taxon>Bdellovibrionota</taxon>
        <taxon>Bacteriovoracia</taxon>
        <taxon>Bacteriovoracales</taxon>
        <taxon>Halobacteriovoraceae</taxon>
        <taxon>Halobacteriovorax</taxon>
    </lineage>
</organism>